<organism evidence="2">
    <name type="scientific">Myoviridae sp. ctAys2</name>
    <dbReference type="NCBI Taxonomy" id="2825044"/>
    <lineage>
        <taxon>Viruses</taxon>
        <taxon>Duplodnaviria</taxon>
        <taxon>Heunggongvirae</taxon>
        <taxon>Uroviricota</taxon>
        <taxon>Caudoviricetes</taxon>
    </lineage>
</organism>
<evidence type="ECO:0000313" key="2">
    <source>
        <dbReference type="EMBL" id="DAE13883.1"/>
    </source>
</evidence>
<proteinExistence type="predicted"/>
<keyword evidence="1" id="KW-0472">Membrane</keyword>
<keyword evidence="1" id="KW-0812">Transmembrane</keyword>
<accession>A0A8S5Q531</accession>
<evidence type="ECO:0000256" key="1">
    <source>
        <dbReference type="SAM" id="Phobius"/>
    </source>
</evidence>
<sequence length="53" mass="5996">MNPSVKEGKPPGSGFPCRNYSIFLICFQLPAATLKSYIHHIIQIINKIVKRLI</sequence>
<feature type="transmembrane region" description="Helical" evidence="1">
    <location>
        <begin position="20"/>
        <end position="38"/>
    </location>
</feature>
<name>A0A8S5Q531_9CAUD</name>
<reference evidence="2" key="1">
    <citation type="journal article" date="2021" name="Proc. Natl. Acad. Sci. U.S.A.">
        <title>A Catalog of Tens of Thousands of Viruses from Human Metagenomes Reveals Hidden Associations with Chronic Diseases.</title>
        <authorList>
            <person name="Tisza M.J."/>
            <person name="Buck C.B."/>
        </authorList>
    </citation>
    <scope>NUCLEOTIDE SEQUENCE</scope>
    <source>
        <strain evidence="2">CtAys2</strain>
    </source>
</reference>
<protein>
    <submittedName>
        <fullName evidence="2">Uncharacterized protein</fullName>
    </submittedName>
</protein>
<keyword evidence="1" id="KW-1133">Transmembrane helix</keyword>
<dbReference type="EMBL" id="BK015571">
    <property type="protein sequence ID" value="DAE13883.1"/>
    <property type="molecule type" value="Genomic_DNA"/>
</dbReference>